<dbReference type="OrthoDB" id="1928766at2759"/>
<comment type="caution">
    <text evidence="2">The sequence shown here is derived from an EMBL/GenBank/DDBJ whole genome shotgun (WGS) entry which is preliminary data.</text>
</comment>
<evidence type="ECO:0000256" key="1">
    <source>
        <dbReference type="SAM" id="MobiDB-lite"/>
    </source>
</evidence>
<evidence type="ECO:0000313" key="3">
    <source>
        <dbReference type="Proteomes" id="UP000257109"/>
    </source>
</evidence>
<dbReference type="EMBL" id="QJKJ01004022">
    <property type="protein sequence ID" value="RDX95874.1"/>
    <property type="molecule type" value="Genomic_DNA"/>
</dbReference>
<feature type="compositionally biased region" description="Basic residues" evidence="1">
    <location>
        <begin position="53"/>
        <end position="62"/>
    </location>
</feature>
<feature type="region of interest" description="Disordered" evidence="1">
    <location>
        <begin position="39"/>
        <end position="67"/>
    </location>
</feature>
<dbReference type="InterPro" id="IPR053134">
    <property type="entry name" value="RNA-dir_DNA_polymerase"/>
</dbReference>
<evidence type="ECO:0000313" key="2">
    <source>
        <dbReference type="EMBL" id="RDX95874.1"/>
    </source>
</evidence>
<dbReference type="AlphaFoldDB" id="A0A371GZ98"/>
<sequence>MVSTPHIYMKYPIGGKVRTVRADQHVACWCYGKSLKVGHGNQRQADKTTNSRINKKRKLGKEKRKEAKEETNKLLAAHFISKVRYPTWLANMVMMRKSSGKWRMCTNYTDLNKAFLKDPYPLLNID</sequence>
<gene>
    <name evidence="2" type="ORF">CR513_21533</name>
</gene>
<accession>A0A371GZ98</accession>
<dbReference type="Proteomes" id="UP000257109">
    <property type="component" value="Unassembled WGS sequence"/>
</dbReference>
<name>A0A371GZ98_MUCPR</name>
<dbReference type="SUPFAM" id="SSF56672">
    <property type="entry name" value="DNA/RNA polymerases"/>
    <property type="match status" value="1"/>
</dbReference>
<proteinExistence type="predicted"/>
<feature type="non-terminal residue" evidence="2">
    <location>
        <position position="1"/>
    </location>
</feature>
<organism evidence="2 3">
    <name type="scientific">Mucuna pruriens</name>
    <name type="common">Velvet bean</name>
    <name type="synonym">Dolichos pruriens</name>
    <dbReference type="NCBI Taxonomy" id="157652"/>
    <lineage>
        <taxon>Eukaryota</taxon>
        <taxon>Viridiplantae</taxon>
        <taxon>Streptophyta</taxon>
        <taxon>Embryophyta</taxon>
        <taxon>Tracheophyta</taxon>
        <taxon>Spermatophyta</taxon>
        <taxon>Magnoliopsida</taxon>
        <taxon>eudicotyledons</taxon>
        <taxon>Gunneridae</taxon>
        <taxon>Pentapetalae</taxon>
        <taxon>rosids</taxon>
        <taxon>fabids</taxon>
        <taxon>Fabales</taxon>
        <taxon>Fabaceae</taxon>
        <taxon>Papilionoideae</taxon>
        <taxon>50 kb inversion clade</taxon>
        <taxon>NPAAA clade</taxon>
        <taxon>indigoferoid/millettioid clade</taxon>
        <taxon>Phaseoleae</taxon>
        <taxon>Mucuna</taxon>
    </lineage>
</organism>
<dbReference type="PANTHER" id="PTHR24559:SF444">
    <property type="entry name" value="REVERSE TRANSCRIPTASE DOMAIN-CONTAINING PROTEIN"/>
    <property type="match status" value="1"/>
</dbReference>
<dbReference type="PANTHER" id="PTHR24559">
    <property type="entry name" value="TRANSPOSON TY3-I GAG-POL POLYPROTEIN"/>
    <property type="match status" value="1"/>
</dbReference>
<reference evidence="2" key="1">
    <citation type="submission" date="2018-05" db="EMBL/GenBank/DDBJ databases">
        <title>Draft genome of Mucuna pruriens seed.</title>
        <authorList>
            <person name="Nnadi N.E."/>
            <person name="Vos R."/>
            <person name="Hasami M.H."/>
            <person name="Devisetty U.K."/>
            <person name="Aguiy J.C."/>
        </authorList>
    </citation>
    <scope>NUCLEOTIDE SEQUENCE [LARGE SCALE GENOMIC DNA]</scope>
    <source>
        <strain evidence="2">JCA_2017</strain>
    </source>
</reference>
<feature type="compositionally biased region" description="Polar residues" evidence="1">
    <location>
        <begin position="41"/>
        <end position="52"/>
    </location>
</feature>
<protein>
    <submittedName>
        <fullName evidence="2">Uncharacterized protein</fullName>
    </submittedName>
</protein>
<dbReference type="InterPro" id="IPR043502">
    <property type="entry name" value="DNA/RNA_pol_sf"/>
</dbReference>
<dbReference type="Gene3D" id="3.10.10.10">
    <property type="entry name" value="HIV Type 1 Reverse Transcriptase, subunit A, domain 1"/>
    <property type="match status" value="1"/>
</dbReference>
<keyword evidence="3" id="KW-1185">Reference proteome</keyword>